<feature type="domain" description="Glycosyl transferase family 28 C-terminal" evidence="3">
    <location>
        <begin position="207"/>
        <end position="343"/>
    </location>
</feature>
<dbReference type="SUPFAM" id="SSF53756">
    <property type="entry name" value="UDP-Glycosyltransferase/glycogen phosphorylase"/>
    <property type="match status" value="1"/>
</dbReference>
<reference evidence="4 5" key="1">
    <citation type="submission" date="2019-03" db="EMBL/GenBank/DDBJ databases">
        <title>Complete genome sequence of Ferrigenium kumadai strain An22, a microaerophilic iron-oxidizing bacterium isolated from a paddy field soil.</title>
        <authorList>
            <person name="Watanabe T."/>
            <person name="Asakawa S."/>
        </authorList>
    </citation>
    <scope>NUCLEOTIDE SEQUENCE [LARGE SCALE GENOMIC DNA]</scope>
    <source>
        <strain evidence="4 5">An22</strain>
    </source>
</reference>
<evidence type="ECO:0000313" key="4">
    <source>
        <dbReference type="EMBL" id="BBJ00656.1"/>
    </source>
</evidence>
<gene>
    <name evidence="4" type="primary">rkpO</name>
    <name evidence="4" type="ORF">FGKAn22_23480</name>
</gene>
<dbReference type="PANTHER" id="PTHR21015:SF22">
    <property type="entry name" value="GLYCOSYLTRANSFERASE"/>
    <property type="match status" value="1"/>
</dbReference>
<dbReference type="InterPro" id="IPR007235">
    <property type="entry name" value="Glyco_trans_28_C"/>
</dbReference>
<proteinExistence type="predicted"/>
<dbReference type="AlphaFoldDB" id="A0AAN1W0R7"/>
<dbReference type="InterPro" id="IPR020023">
    <property type="entry name" value="PseG"/>
</dbReference>
<evidence type="ECO:0000313" key="5">
    <source>
        <dbReference type="Proteomes" id="UP001319121"/>
    </source>
</evidence>
<dbReference type="Gene3D" id="3.40.50.11190">
    <property type="match status" value="1"/>
</dbReference>
<feature type="binding site" evidence="2">
    <location>
        <position position="283"/>
    </location>
    <ligand>
        <name>substrate</name>
    </ligand>
</feature>
<dbReference type="Proteomes" id="UP001319121">
    <property type="component" value="Chromosome"/>
</dbReference>
<dbReference type="GO" id="GO:0016758">
    <property type="term" value="F:hexosyltransferase activity"/>
    <property type="evidence" value="ECO:0007669"/>
    <property type="project" value="InterPro"/>
</dbReference>
<feature type="binding site" evidence="2">
    <location>
        <position position="176"/>
    </location>
    <ligand>
        <name>substrate</name>
    </ligand>
</feature>
<dbReference type="Gene3D" id="3.40.50.2000">
    <property type="entry name" value="Glycogen Phosphorylase B"/>
    <property type="match status" value="1"/>
</dbReference>
<sequence length="367" mass="40024">MRDVVFRADASLNIGTGHVMRCLTLADALQQRGARCRFVCRAHPGNLTDLIRQRGFKVHVLPELEYAHYNSSSARECTHAAWLGSDWPTDAAQTKIGIGETVADWLVVDHYAIDANWERQLRPACRHLMVIDDLADRLHDCDLLLDQNSGRVAADYFDLVPAGCTVLVGPKYALIRPEFAALRNYSLARRASPQLKHLLITMGGVDKDNATTRVLDALKDSSLPADCRITVVMGPHAPWLTKVREKAKETPWATEVLVNVQDMAKLMADSDLAIGAAGTSAWERCCLGLPTLTMVLADNQREGAAALKEMGAVLLLESGDQLAVELHEKISLLLGAQRLLAMQQACIAVTDGAGVSRLAAMITNAND</sequence>
<dbReference type="PANTHER" id="PTHR21015">
    <property type="entry name" value="UDP-N-ACETYLGLUCOSAMINE--N-ACETYLMURAMYL-(PENTAPEPTIDE) PYROPHOSPHORYL-UNDECAPRENOL N-ACETYLGLUCOSAMINE TRANSFERASE 1"/>
    <property type="match status" value="1"/>
</dbReference>
<name>A0AAN1W0R7_9PROT</name>
<keyword evidence="4" id="KW-0378">Hydrolase</keyword>
<dbReference type="KEGG" id="fku:FGKAn22_23480"/>
<evidence type="ECO:0000256" key="1">
    <source>
        <dbReference type="PIRSR" id="PIRSR620023-1"/>
    </source>
</evidence>
<dbReference type="GO" id="GO:0016787">
    <property type="term" value="F:hydrolase activity"/>
    <property type="evidence" value="ECO:0007669"/>
    <property type="project" value="UniProtKB-KW"/>
</dbReference>
<dbReference type="NCBIfam" id="TIGR03590">
    <property type="entry name" value="PseG"/>
    <property type="match status" value="1"/>
</dbReference>
<organism evidence="4 5">
    <name type="scientific">Ferrigenium kumadai</name>
    <dbReference type="NCBI Taxonomy" id="1682490"/>
    <lineage>
        <taxon>Bacteria</taxon>
        <taxon>Pseudomonadati</taxon>
        <taxon>Pseudomonadota</taxon>
        <taxon>Betaproteobacteria</taxon>
        <taxon>Nitrosomonadales</taxon>
        <taxon>Gallionellaceae</taxon>
        <taxon>Ferrigenium</taxon>
    </lineage>
</organism>
<feature type="active site" description="Proton acceptor" evidence="1">
    <location>
        <position position="18"/>
    </location>
</feature>
<protein>
    <submittedName>
        <fullName evidence="4">UDP-2,4-diacetamido-2,4, 6-trideoxy-beta-L-altropy ranose hydrolase</fullName>
    </submittedName>
</protein>
<keyword evidence="5" id="KW-1185">Reference proteome</keyword>
<evidence type="ECO:0000256" key="2">
    <source>
        <dbReference type="PIRSR" id="PIRSR620023-2"/>
    </source>
</evidence>
<dbReference type="Pfam" id="PF04101">
    <property type="entry name" value="Glyco_tran_28_C"/>
    <property type="match status" value="1"/>
</dbReference>
<dbReference type="EMBL" id="AP019536">
    <property type="protein sequence ID" value="BBJ00656.1"/>
    <property type="molecule type" value="Genomic_DNA"/>
</dbReference>
<accession>A0AAN1W0R7</accession>
<evidence type="ECO:0000259" key="3">
    <source>
        <dbReference type="Pfam" id="PF04101"/>
    </source>
</evidence>